<evidence type="ECO:0000259" key="6">
    <source>
        <dbReference type="PROSITE" id="PS50109"/>
    </source>
</evidence>
<dbReference type="PANTHER" id="PTHR43547:SF2">
    <property type="entry name" value="HYBRID SIGNAL TRANSDUCTION HISTIDINE KINASE C"/>
    <property type="match status" value="1"/>
</dbReference>
<dbReference type="InterPro" id="IPR011123">
    <property type="entry name" value="Y_Y_Y"/>
</dbReference>
<dbReference type="InterPro" id="IPR036890">
    <property type="entry name" value="HATPase_C_sf"/>
</dbReference>
<evidence type="ECO:0000256" key="4">
    <source>
        <dbReference type="PROSITE-ProRule" id="PRU00169"/>
    </source>
</evidence>
<dbReference type="EMBL" id="CP071793">
    <property type="protein sequence ID" value="QTD48645.1"/>
    <property type="molecule type" value="Genomic_DNA"/>
</dbReference>
<sequence length="1657" mass="186362">MFQDAYGYIWIGTWDGLNVFDGLSFKVYRQDLDDPTSISDNSINVIAGSRNGDLWVGTRSGGLNRFHQQSKRFTRFEPNSEDPRSLPDESVFAVLEDSQGRVWVGTEQAGLYRLLPSGDGFEAIHATPPGGPDLSRAYINELLEDSRGRIWVGSNEGLLYFEPGRERLVPFQAQVPLPRRRVEGLIEDRDQKIWFGTCRNGLMRIDPQTGALDRFLLDESDPDYVEGNCVREILQTRDGDIWAATRGGINRLILDDLRLVSYRFDARIPESISSNQGSSILEDETGIIWYGSLDRGINKFNPRTEVFGHFKSGTDTRHSLGGDQVRSIFLDRSDRLWVGLGGDGLDRIDRRTGVVHHYRHDPENPKTLSSDLVEVVYGTRDGKIWVGTQDGLNRLDPETEEIKRYISFLNDRSTLGIPFVVALLEDAAGRLWVGTYGKGLDLLDRETDRFTHYWHDPQDSTTIVGQLVTDLREQDDRYLWVGTGQGLSRMDRDHGTFENWRHEAGNPRSLSHNFVMALCQTRHGILWVGTNRGLNRYHPESDDFTVYNERSGMVNSSVYGILEDLQGMLWMSTNKGLARLDPRSNTFSTYTYEHGLQANEFHMGSFYGASDGELFFGGINGFTAFYPHRIQDDREPPRVALSEFTLANRDVPLSRPANPTPLDVPIGFAKSITLTHRDNVIGFGFSALHFADPKKNRFRYKLDGFDADWVTTSGQRPFATYTNLDSGKYLFRLKAANLDGYWSEEEHQLRLVVRPPPWRSWWAYTLYVLAGSAALGAVLQAQRHKLRLERRVVERLKQVDALKDEFLANTSHELRTPLNGIIGLAESLRDGIAGPMTKEADYNLGMIVASGRRLASLVNDILDFAKLRNRTLELNLTRVDLHTLCDVVIHLSRPLVEGRELVLENRVDQSLFALADENRVLQILHNLVGNGVKFTESGRVWLDADVRDDMVCVEVGDTGIGIAPEKYGKIFNSFEQLDATTARAYGGTGLGLTVSKELVTIHKGDIWVESEPGKGSRFFFTLPLWREGEVSAARSKISKVLEGPLPTNPEKATRRSTGSKHRAHILIVDDEVVNRRVLSNHLSLRGFVLDEAGGGLEALRMIEEIGTFDLVLLDVMMPRMSGYKVCEEIRKTRGPHQLPVIFLTAKNRVGDLMSGFASGGNDYLTKPILKQELLARVETQLDLRHFNRSLEEKVAMRTAELRVANEELETLDKIVRTVNRQVHVRDLSQSLLEQAIDLIDPADQGFILVLEEEAKQFRCEAAHGCELTGRYVAGEDIERLLLPWIGGSDRNGDIIHLGGEVLTQQNLVFPAARSRLVMAMPYGGPMGAFLILDNPSREDAFRDTDIHMLSRFREHVISAMTKAKMIRDLAESRRKLVDAAHMAGMAEIAVNVVHNVGNSLNSVSTSAQMLSELVGQDRYLGILQRVVALLEEAEGDWNHFFEQDAKGKMVPEALGLVDRGLREYREKLEQEVTLLTRHIKDIQGFLNDQQRYAKPDLPYAETAHLEDLIAEALAGEFYLFRELGLEIERDLERLPPIRLNPSKMRRVLLCLLRNAWEALAVVDHDRKWIRVRSAREGDAVRISIRDNGVGVAAEHQDRVFGQGYTTKPEGMGFGLHYCANAVAEMSGTIELRSDGAGCGTEVSILLPLEPDGVVEPG</sequence>
<dbReference type="Pfam" id="PF02518">
    <property type="entry name" value="HATPase_c"/>
    <property type="match status" value="2"/>
</dbReference>
<dbReference type="Gene3D" id="3.30.450.40">
    <property type="match status" value="1"/>
</dbReference>
<feature type="domain" description="Response regulatory" evidence="7">
    <location>
        <begin position="1064"/>
        <end position="1181"/>
    </location>
</feature>
<accession>A0A8A4TQ04</accession>
<dbReference type="SUPFAM" id="SSF55781">
    <property type="entry name" value="GAF domain-like"/>
    <property type="match status" value="1"/>
</dbReference>
<dbReference type="Pfam" id="PF07495">
    <property type="entry name" value="Y_Y_Y"/>
    <property type="match status" value="1"/>
</dbReference>
<proteinExistence type="predicted"/>
<dbReference type="SMART" id="SM00448">
    <property type="entry name" value="REC"/>
    <property type="match status" value="1"/>
</dbReference>
<dbReference type="CDD" id="cd17574">
    <property type="entry name" value="REC_OmpR"/>
    <property type="match status" value="1"/>
</dbReference>
<dbReference type="CDD" id="cd16922">
    <property type="entry name" value="HATPase_EvgS-ArcB-TorS-like"/>
    <property type="match status" value="1"/>
</dbReference>
<dbReference type="PANTHER" id="PTHR43547">
    <property type="entry name" value="TWO-COMPONENT HISTIDINE KINASE"/>
    <property type="match status" value="1"/>
</dbReference>
<dbReference type="SUPFAM" id="SSF52172">
    <property type="entry name" value="CheY-like"/>
    <property type="match status" value="1"/>
</dbReference>
<dbReference type="PROSITE" id="PS50109">
    <property type="entry name" value="HIS_KIN"/>
    <property type="match status" value="2"/>
</dbReference>
<dbReference type="Pfam" id="PF00072">
    <property type="entry name" value="Response_reg"/>
    <property type="match status" value="1"/>
</dbReference>
<dbReference type="Gene3D" id="2.60.40.10">
    <property type="entry name" value="Immunoglobulins"/>
    <property type="match status" value="1"/>
</dbReference>
<keyword evidence="5" id="KW-0175">Coiled coil</keyword>
<feature type="domain" description="Histidine kinase" evidence="6">
    <location>
        <begin position="1391"/>
        <end position="1650"/>
    </location>
</feature>
<dbReference type="GO" id="GO:0000155">
    <property type="term" value="F:phosphorelay sensor kinase activity"/>
    <property type="evidence" value="ECO:0007669"/>
    <property type="project" value="InterPro"/>
</dbReference>
<dbReference type="InterPro" id="IPR005467">
    <property type="entry name" value="His_kinase_dom"/>
</dbReference>
<dbReference type="Gene3D" id="1.10.287.130">
    <property type="match status" value="1"/>
</dbReference>
<evidence type="ECO:0000313" key="9">
    <source>
        <dbReference type="Proteomes" id="UP000663929"/>
    </source>
</evidence>
<feature type="coiled-coil region" evidence="5">
    <location>
        <begin position="1187"/>
        <end position="1221"/>
    </location>
</feature>
<dbReference type="KEGG" id="scor:J3U87_23945"/>
<evidence type="ECO:0000256" key="3">
    <source>
        <dbReference type="ARBA" id="ARBA00022553"/>
    </source>
</evidence>
<dbReference type="Proteomes" id="UP000663929">
    <property type="component" value="Chromosome"/>
</dbReference>
<dbReference type="EC" id="2.7.13.3" evidence="2"/>
<organism evidence="8 9">
    <name type="scientific">Sulfidibacter corallicola</name>
    <dbReference type="NCBI Taxonomy" id="2818388"/>
    <lineage>
        <taxon>Bacteria</taxon>
        <taxon>Pseudomonadati</taxon>
        <taxon>Acidobacteriota</taxon>
        <taxon>Holophagae</taxon>
        <taxon>Acanthopleuribacterales</taxon>
        <taxon>Acanthopleuribacteraceae</taxon>
        <taxon>Sulfidibacter</taxon>
    </lineage>
</organism>
<dbReference type="Pfam" id="PF07494">
    <property type="entry name" value="Reg_prop"/>
    <property type="match status" value="4"/>
</dbReference>
<dbReference type="SUPFAM" id="SSF55874">
    <property type="entry name" value="ATPase domain of HSP90 chaperone/DNA topoisomerase II/histidine kinase"/>
    <property type="match status" value="2"/>
</dbReference>
<keyword evidence="3 4" id="KW-0597">Phosphoprotein</keyword>
<dbReference type="InterPro" id="IPR036097">
    <property type="entry name" value="HisK_dim/P_sf"/>
</dbReference>
<evidence type="ECO:0000313" key="8">
    <source>
        <dbReference type="EMBL" id="QTD48645.1"/>
    </source>
</evidence>
<dbReference type="PROSITE" id="PS50110">
    <property type="entry name" value="RESPONSE_REGULATORY"/>
    <property type="match status" value="1"/>
</dbReference>
<dbReference type="Pfam" id="PF00512">
    <property type="entry name" value="HisKA"/>
    <property type="match status" value="1"/>
</dbReference>
<dbReference type="FunFam" id="3.30.565.10:FF:000010">
    <property type="entry name" value="Sensor histidine kinase RcsC"/>
    <property type="match status" value="1"/>
</dbReference>
<dbReference type="InterPro" id="IPR015943">
    <property type="entry name" value="WD40/YVTN_repeat-like_dom_sf"/>
</dbReference>
<dbReference type="InterPro" id="IPR003594">
    <property type="entry name" value="HATPase_dom"/>
</dbReference>
<dbReference type="SMART" id="SM00387">
    <property type="entry name" value="HATPase_c"/>
    <property type="match status" value="2"/>
</dbReference>
<dbReference type="InterPro" id="IPR029016">
    <property type="entry name" value="GAF-like_dom_sf"/>
</dbReference>
<dbReference type="SUPFAM" id="SSF47384">
    <property type="entry name" value="Homodimeric domain of signal transducing histidine kinase"/>
    <property type="match status" value="1"/>
</dbReference>
<evidence type="ECO:0000259" key="7">
    <source>
        <dbReference type="PROSITE" id="PS50110"/>
    </source>
</evidence>
<feature type="modified residue" description="4-aspartylphosphate" evidence="4">
    <location>
        <position position="1114"/>
    </location>
</feature>
<dbReference type="InterPro" id="IPR011006">
    <property type="entry name" value="CheY-like_superfamily"/>
</dbReference>
<name>A0A8A4TQ04_SULCO</name>
<keyword evidence="9" id="KW-1185">Reference proteome</keyword>
<evidence type="ECO:0000256" key="5">
    <source>
        <dbReference type="SAM" id="Coils"/>
    </source>
</evidence>
<dbReference type="InterPro" id="IPR004358">
    <property type="entry name" value="Sig_transdc_His_kin-like_C"/>
</dbReference>
<dbReference type="SMART" id="SM00388">
    <property type="entry name" value="HisKA"/>
    <property type="match status" value="1"/>
</dbReference>
<dbReference type="Gene3D" id="2.130.10.10">
    <property type="entry name" value="YVTN repeat-like/Quinoprotein amine dehydrogenase"/>
    <property type="match status" value="3"/>
</dbReference>
<dbReference type="Gene3D" id="3.30.565.10">
    <property type="entry name" value="Histidine kinase-like ATPase, C-terminal domain"/>
    <property type="match status" value="2"/>
</dbReference>
<dbReference type="CDD" id="cd00082">
    <property type="entry name" value="HisKA"/>
    <property type="match status" value="1"/>
</dbReference>
<dbReference type="InterPro" id="IPR003661">
    <property type="entry name" value="HisK_dim/P_dom"/>
</dbReference>
<dbReference type="PRINTS" id="PR00344">
    <property type="entry name" value="BCTRLSENSOR"/>
</dbReference>
<dbReference type="InterPro" id="IPR013783">
    <property type="entry name" value="Ig-like_fold"/>
</dbReference>
<feature type="domain" description="Histidine kinase" evidence="6">
    <location>
        <begin position="809"/>
        <end position="1026"/>
    </location>
</feature>
<evidence type="ECO:0000256" key="1">
    <source>
        <dbReference type="ARBA" id="ARBA00000085"/>
    </source>
</evidence>
<dbReference type="Gene3D" id="3.40.50.2300">
    <property type="match status" value="1"/>
</dbReference>
<dbReference type="InterPro" id="IPR001789">
    <property type="entry name" value="Sig_transdc_resp-reg_receiver"/>
</dbReference>
<comment type="catalytic activity">
    <reaction evidence="1">
        <text>ATP + protein L-histidine = ADP + protein N-phospho-L-histidine.</text>
        <dbReference type="EC" id="2.7.13.3"/>
    </reaction>
</comment>
<reference evidence="8" key="1">
    <citation type="submission" date="2021-03" db="EMBL/GenBank/DDBJ databases">
        <title>Acanthopleuribacteraceae sp. M133.</title>
        <authorList>
            <person name="Wang G."/>
        </authorList>
    </citation>
    <scope>NUCLEOTIDE SEQUENCE</scope>
    <source>
        <strain evidence="8">M133</strain>
    </source>
</reference>
<dbReference type="InterPro" id="IPR011110">
    <property type="entry name" value="Reg_prop"/>
</dbReference>
<protein>
    <recommendedName>
        <fullName evidence="2">histidine kinase</fullName>
        <ecNumber evidence="2">2.7.13.3</ecNumber>
    </recommendedName>
</protein>
<evidence type="ECO:0000256" key="2">
    <source>
        <dbReference type="ARBA" id="ARBA00012438"/>
    </source>
</evidence>
<gene>
    <name evidence="8" type="ORF">J3U87_23945</name>
</gene>
<dbReference type="SUPFAM" id="SSF63829">
    <property type="entry name" value="Calcium-dependent phosphotriesterase"/>
    <property type="match status" value="3"/>
</dbReference>